<dbReference type="GO" id="GO:0005789">
    <property type="term" value="C:endoplasmic reticulum membrane"/>
    <property type="evidence" value="ECO:0007669"/>
    <property type="project" value="UniProtKB-SubCell"/>
</dbReference>
<dbReference type="PANTHER" id="PTHR11009">
    <property type="entry name" value="DER1-LIKE PROTEIN, DERLIN"/>
    <property type="match status" value="1"/>
</dbReference>
<dbReference type="GO" id="GO:0006950">
    <property type="term" value="P:response to stress"/>
    <property type="evidence" value="ECO:0007669"/>
    <property type="project" value="UniProtKB-ARBA"/>
</dbReference>
<evidence type="ECO:0000256" key="1">
    <source>
        <dbReference type="ARBA" id="ARBA00004477"/>
    </source>
</evidence>
<dbReference type="InterPro" id="IPR035952">
    <property type="entry name" value="Rhomboid-like_sf"/>
</dbReference>
<feature type="region of interest" description="Disordered" evidence="8">
    <location>
        <begin position="46"/>
        <end position="69"/>
    </location>
</feature>
<evidence type="ECO:0000256" key="3">
    <source>
        <dbReference type="ARBA" id="ARBA00022692"/>
    </source>
</evidence>
<sequence length="342" mass="39933">MSGIFRINRYPYQRRLFRWQQMGVLYVLATCLMAFLARQTAALSSHTSHAPSSSRPTCRSLVGRTDDSRQRRSRLVQMMRVRGGAEGDSDFDAEDDFGDSLVEADFESDNSVQSKLLDLLKAFDRTPPITKGYLLTSAFLTGGAYFLTAKKVFPRELMYDWKKVLQGQIWRLMTGFFYIGDFGLSYLMTAQFIWTYMANLEKLNYKHPEQFAILLLFGMACLTLAYPLLNAMDPTWALVPEMLGHNLSSFIVYVWSRTHEGQDVNIMDLFQLRAEYLPWFFVMQTWLLEGQAPTFDLLGIAFGWLYHWLKSRHWLKSPPPLKDLFRQPVLKRQYEKYEKEFE</sequence>
<dbReference type="OMA" id="FNTRAEM"/>
<keyword evidence="6 7" id="KW-0472">Membrane</keyword>
<dbReference type="Proteomes" id="UP000041254">
    <property type="component" value="Unassembled WGS sequence"/>
</dbReference>
<evidence type="ECO:0000256" key="2">
    <source>
        <dbReference type="ARBA" id="ARBA00008917"/>
    </source>
</evidence>
<dbReference type="Pfam" id="PF04511">
    <property type="entry name" value="DER1"/>
    <property type="match status" value="1"/>
</dbReference>
<evidence type="ECO:0000256" key="8">
    <source>
        <dbReference type="SAM" id="MobiDB-lite"/>
    </source>
</evidence>
<proteinExistence type="inferred from homology"/>
<evidence type="ECO:0000256" key="7">
    <source>
        <dbReference type="RuleBase" id="RU363059"/>
    </source>
</evidence>
<dbReference type="VEuPathDB" id="CryptoDB:Vbra_17431"/>
<protein>
    <recommendedName>
        <fullName evidence="7">Derlin</fullName>
    </recommendedName>
</protein>
<name>A0A0G4GDN6_VITBC</name>
<evidence type="ECO:0000313" key="10">
    <source>
        <dbReference type="Proteomes" id="UP000041254"/>
    </source>
</evidence>
<organism evidence="9 10">
    <name type="scientific">Vitrella brassicaformis (strain CCMP3155)</name>
    <dbReference type="NCBI Taxonomy" id="1169540"/>
    <lineage>
        <taxon>Eukaryota</taxon>
        <taxon>Sar</taxon>
        <taxon>Alveolata</taxon>
        <taxon>Colpodellida</taxon>
        <taxon>Vitrellaceae</taxon>
        <taxon>Vitrella</taxon>
    </lineage>
</organism>
<keyword evidence="5 7" id="KW-1133">Transmembrane helix</keyword>
<dbReference type="InterPro" id="IPR007599">
    <property type="entry name" value="DER1"/>
</dbReference>
<feature type="transmembrane region" description="Helical" evidence="7">
    <location>
        <begin position="169"/>
        <end position="190"/>
    </location>
</feature>
<keyword evidence="3 7" id="KW-0812">Transmembrane</keyword>
<dbReference type="EMBL" id="CDMY01000628">
    <property type="protein sequence ID" value="CEM27117.1"/>
    <property type="molecule type" value="Genomic_DNA"/>
</dbReference>
<feature type="compositionally biased region" description="Low complexity" evidence="8">
    <location>
        <begin position="46"/>
        <end position="57"/>
    </location>
</feature>
<comment type="similarity">
    <text evidence="2 7">Belongs to the derlin family.</text>
</comment>
<comment type="function">
    <text evidence="7">May be involved in the degradation of misfolded endoplasmic reticulum (ER) luminal proteins.</text>
</comment>
<dbReference type="STRING" id="1169540.A0A0G4GDN6"/>
<dbReference type="SUPFAM" id="SSF144091">
    <property type="entry name" value="Rhomboid-like"/>
    <property type="match status" value="1"/>
</dbReference>
<keyword evidence="4 7" id="KW-0256">Endoplasmic reticulum</keyword>
<feature type="transmembrane region" description="Helical" evidence="7">
    <location>
        <begin position="210"/>
        <end position="229"/>
    </location>
</feature>
<dbReference type="InParanoid" id="A0A0G4GDN6"/>
<dbReference type="PhylomeDB" id="A0A0G4GDN6"/>
<evidence type="ECO:0000256" key="5">
    <source>
        <dbReference type="ARBA" id="ARBA00022989"/>
    </source>
</evidence>
<dbReference type="AlphaFoldDB" id="A0A0G4GDN6"/>
<accession>A0A0G4GDN6</accession>
<comment type="caution">
    <text evidence="7">Lacks conserved residue(s) required for the propagation of feature annotation.</text>
</comment>
<evidence type="ECO:0000256" key="6">
    <source>
        <dbReference type="ARBA" id="ARBA00023136"/>
    </source>
</evidence>
<evidence type="ECO:0000256" key="4">
    <source>
        <dbReference type="ARBA" id="ARBA00022824"/>
    </source>
</evidence>
<reference evidence="9 10" key="1">
    <citation type="submission" date="2014-11" db="EMBL/GenBank/DDBJ databases">
        <authorList>
            <person name="Zhu J."/>
            <person name="Qi W."/>
            <person name="Song R."/>
        </authorList>
    </citation>
    <scope>NUCLEOTIDE SEQUENCE [LARGE SCALE GENOMIC DNA]</scope>
</reference>
<comment type="subcellular location">
    <subcellularLocation>
        <location evidence="1 7">Endoplasmic reticulum membrane</location>
        <topology evidence="1 7">Multi-pass membrane protein</topology>
    </subcellularLocation>
</comment>
<keyword evidence="10" id="KW-1185">Reference proteome</keyword>
<feature type="transmembrane region" description="Helical" evidence="7">
    <location>
        <begin position="132"/>
        <end position="148"/>
    </location>
</feature>
<evidence type="ECO:0000313" key="9">
    <source>
        <dbReference type="EMBL" id="CEM27117.1"/>
    </source>
</evidence>
<gene>
    <name evidence="9" type="ORF">Vbra_17431</name>
</gene>
<dbReference type="OrthoDB" id="1716531at2759"/>